<keyword evidence="2" id="KW-1185">Reference proteome</keyword>
<accession>A0A1A9UUG8</accession>
<evidence type="ECO:0000313" key="1">
    <source>
        <dbReference type="EnsemblMetazoa" id="GAUT015723-PA"/>
    </source>
</evidence>
<organism evidence="1 2">
    <name type="scientific">Glossina austeni</name>
    <name type="common">Savannah tsetse fly</name>
    <dbReference type="NCBI Taxonomy" id="7395"/>
    <lineage>
        <taxon>Eukaryota</taxon>
        <taxon>Metazoa</taxon>
        <taxon>Ecdysozoa</taxon>
        <taxon>Arthropoda</taxon>
        <taxon>Hexapoda</taxon>
        <taxon>Insecta</taxon>
        <taxon>Pterygota</taxon>
        <taxon>Neoptera</taxon>
        <taxon>Endopterygota</taxon>
        <taxon>Diptera</taxon>
        <taxon>Brachycera</taxon>
        <taxon>Muscomorpha</taxon>
        <taxon>Hippoboscoidea</taxon>
        <taxon>Glossinidae</taxon>
        <taxon>Glossina</taxon>
    </lineage>
</organism>
<dbReference type="Proteomes" id="UP000078200">
    <property type="component" value="Unassembled WGS sequence"/>
</dbReference>
<protein>
    <submittedName>
        <fullName evidence="1">Uncharacterized protein</fullName>
    </submittedName>
</protein>
<reference evidence="1" key="1">
    <citation type="submission" date="2020-05" db="UniProtKB">
        <authorList>
            <consortium name="EnsemblMetazoa"/>
        </authorList>
    </citation>
    <scope>IDENTIFICATION</scope>
    <source>
        <strain evidence="1">TTRI</strain>
    </source>
</reference>
<evidence type="ECO:0000313" key="2">
    <source>
        <dbReference type="Proteomes" id="UP000078200"/>
    </source>
</evidence>
<sequence>MCRDNASIVKHSSSNTFNRLPNLTKKIDRISSSEAYRVRPISKAAFVEAKKDSEDCVKVLRIFHAFDIFVQIDVIVIIKDSSLCSFTIESASKANKAKTESLIPSIKPLLHF</sequence>
<name>A0A1A9UUG8_GLOAU</name>
<dbReference type="VEuPathDB" id="VectorBase:GAUT015723"/>
<dbReference type="EnsemblMetazoa" id="GAUT015723-RA">
    <property type="protein sequence ID" value="GAUT015723-PA"/>
    <property type="gene ID" value="GAUT015723"/>
</dbReference>
<proteinExistence type="predicted"/>
<dbReference type="AlphaFoldDB" id="A0A1A9UUG8"/>